<evidence type="ECO:0000313" key="5">
    <source>
        <dbReference type="EMBL" id="EIE18439.1"/>
    </source>
</evidence>
<evidence type="ECO:0000313" key="6">
    <source>
        <dbReference type="Proteomes" id="UP000007264"/>
    </source>
</evidence>
<sequence>MAVSNEDASLPDLDDLLDPDIARILDEADLMEASDDEDEGTERGVGSEVEYSKDSDSGSEYSTAQSDADSEATEDVEVVGEERAASDAYNTALSSLSPLQGADMQPSAMPSTTDTAGASPGRPQMPAALLPASPEDEPIGCRTRTRLPMQHISLDELDALLGEEGDELFDEEGEQYQQFLRVLRGEADPLELYDGEDDDEDFVLDWDELMGANFGKPTAAGASEPTAAPRRSTRIRTYVYAPKHTRPGHQERPVQSTLLLQTRADYARLLLRRQLKQLLPAASRQLPLAPAAPRPPPLPPGQAAVAMALGRPAPSQGPPPVAVAGGPQPSWKLEQVAQLHRQVAQHVQLLVTSFAAATQLPGRDSLVASAGHLIHSLQGLPASMRAWPVVMSVVRALSEAATVEAALEAMAQLPACFTASLLPDASAAVLGREWLPGEDELLARGLLRFGQEPGRLRQYFLPGRAAEEIPPRIRNRCTLRAGDNPVKAAIARLRGPLTAQEIAQIEAGLLYYGRQA</sequence>
<keyword evidence="3" id="KW-0539">Nucleus</keyword>
<accession>I0YJ70</accession>
<dbReference type="InterPro" id="IPR052435">
    <property type="entry name" value="YY1-Transcr_Regul"/>
</dbReference>
<evidence type="ECO:0000256" key="1">
    <source>
        <dbReference type="ARBA" id="ARBA00023015"/>
    </source>
</evidence>
<dbReference type="GO" id="GO:0005634">
    <property type="term" value="C:nucleus"/>
    <property type="evidence" value="ECO:0007669"/>
    <property type="project" value="TreeGrafter"/>
</dbReference>
<gene>
    <name evidence="5" type="ORF">COCSUDRAFT_60106</name>
</gene>
<name>I0YJ70_COCSC</name>
<feature type="compositionally biased region" description="Acidic residues" evidence="4">
    <location>
        <begin position="27"/>
        <end position="40"/>
    </location>
</feature>
<dbReference type="GO" id="GO:0003712">
    <property type="term" value="F:transcription coregulator activity"/>
    <property type="evidence" value="ECO:0007669"/>
    <property type="project" value="TreeGrafter"/>
</dbReference>
<dbReference type="RefSeq" id="XP_005642983.1">
    <property type="nucleotide sequence ID" value="XM_005642926.1"/>
</dbReference>
<dbReference type="PANTHER" id="PTHR16088:SF3">
    <property type="entry name" value="GON-4-LIKE PROTEIN"/>
    <property type="match status" value="1"/>
</dbReference>
<dbReference type="AlphaFoldDB" id="I0YJ70"/>
<comment type="caution">
    <text evidence="5">The sequence shown here is derived from an EMBL/GenBank/DDBJ whole genome shotgun (WGS) entry which is preliminary data.</text>
</comment>
<evidence type="ECO:0000256" key="4">
    <source>
        <dbReference type="SAM" id="MobiDB-lite"/>
    </source>
</evidence>
<keyword evidence="1" id="KW-0805">Transcription regulation</keyword>
<dbReference type="GO" id="GO:0006355">
    <property type="term" value="P:regulation of DNA-templated transcription"/>
    <property type="evidence" value="ECO:0007669"/>
    <property type="project" value="TreeGrafter"/>
</dbReference>
<feature type="compositionally biased region" description="Polar residues" evidence="4">
    <location>
        <begin position="88"/>
        <end position="98"/>
    </location>
</feature>
<evidence type="ECO:0000256" key="3">
    <source>
        <dbReference type="ARBA" id="ARBA00023242"/>
    </source>
</evidence>
<reference evidence="5 6" key="1">
    <citation type="journal article" date="2012" name="Genome Biol.">
        <title>The genome of the polar eukaryotic microalga coccomyxa subellipsoidea reveals traits of cold adaptation.</title>
        <authorList>
            <person name="Blanc G."/>
            <person name="Agarkova I."/>
            <person name="Grimwood J."/>
            <person name="Kuo A."/>
            <person name="Brueggeman A."/>
            <person name="Dunigan D."/>
            <person name="Gurnon J."/>
            <person name="Ladunga I."/>
            <person name="Lindquist E."/>
            <person name="Lucas S."/>
            <person name="Pangilinan J."/>
            <person name="Proschold T."/>
            <person name="Salamov A."/>
            <person name="Schmutz J."/>
            <person name="Weeks D."/>
            <person name="Yamada T."/>
            <person name="Claverie J.M."/>
            <person name="Grigoriev I."/>
            <person name="Van Etten J."/>
            <person name="Lomsadze A."/>
            <person name="Borodovsky M."/>
        </authorList>
    </citation>
    <scope>NUCLEOTIDE SEQUENCE [LARGE SCALE GENOMIC DNA]</scope>
    <source>
        <strain evidence="5 6">C-169</strain>
    </source>
</reference>
<feature type="compositionally biased region" description="Polar residues" evidence="4">
    <location>
        <begin position="58"/>
        <end position="67"/>
    </location>
</feature>
<dbReference type="STRING" id="574566.I0YJ70"/>
<evidence type="ECO:0000256" key="2">
    <source>
        <dbReference type="ARBA" id="ARBA00023163"/>
    </source>
</evidence>
<dbReference type="PANTHER" id="PTHR16088">
    <property type="entry name" value="YY1 ASSOCIATED PROTEIN-RELATED"/>
    <property type="match status" value="1"/>
</dbReference>
<feature type="compositionally biased region" description="Acidic residues" evidence="4">
    <location>
        <begin position="68"/>
        <end position="79"/>
    </location>
</feature>
<keyword evidence="2" id="KW-0804">Transcription</keyword>
<proteinExistence type="predicted"/>
<dbReference type="GeneID" id="17036506"/>
<dbReference type="Proteomes" id="UP000007264">
    <property type="component" value="Unassembled WGS sequence"/>
</dbReference>
<keyword evidence="6" id="KW-1185">Reference proteome</keyword>
<protein>
    <submittedName>
        <fullName evidence="5">Uncharacterized protein</fullName>
    </submittedName>
</protein>
<feature type="region of interest" description="Disordered" evidence="4">
    <location>
        <begin position="27"/>
        <end position="134"/>
    </location>
</feature>
<organism evidence="5 6">
    <name type="scientific">Coccomyxa subellipsoidea (strain C-169)</name>
    <name type="common">Green microalga</name>
    <dbReference type="NCBI Taxonomy" id="574566"/>
    <lineage>
        <taxon>Eukaryota</taxon>
        <taxon>Viridiplantae</taxon>
        <taxon>Chlorophyta</taxon>
        <taxon>core chlorophytes</taxon>
        <taxon>Trebouxiophyceae</taxon>
        <taxon>Trebouxiophyceae incertae sedis</taxon>
        <taxon>Coccomyxaceae</taxon>
        <taxon>Coccomyxa</taxon>
        <taxon>Coccomyxa subellipsoidea</taxon>
    </lineage>
</organism>
<dbReference type="KEGG" id="csl:COCSUDRAFT_60106"/>
<dbReference type="EMBL" id="AGSI01000023">
    <property type="protein sequence ID" value="EIE18439.1"/>
    <property type="molecule type" value="Genomic_DNA"/>
</dbReference>